<proteinExistence type="predicted"/>
<dbReference type="EMBL" id="QFXE01000001">
    <property type="protein sequence ID" value="RDH88378.1"/>
    <property type="molecule type" value="Genomic_DNA"/>
</dbReference>
<protein>
    <submittedName>
        <fullName evidence="1">Uncharacterized protein</fullName>
    </submittedName>
</protein>
<dbReference type="AlphaFoldDB" id="A0A370DT15"/>
<comment type="caution">
    <text evidence="1">The sequence shown here is derived from an EMBL/GenBank/DDBJ whole genome shotgun (WGS) entry which is preliminary data.</text>
</comment>
<organism evidence="1 2">
    <name type="scientific">endosymbiont of Escarpia spicata</name>
    <dbReference type="NCBI Taxonomy" id="2200908"/>
    <lineage>
        <taxon>Bacteria</taxon>
        <taxon>Pseudomonadati</taxon>
        <taxon>Pseudomonadota</taxon>
        <taxon>Gammaproteobacteria</taxon>
        <taxon>sulfur-oxidizing symbionts</taxon>
    </lineage>
</organism>
<dbReference type="Proteomes" id="UP000254771">
    <property type="component" value="Unassembled WGS sequence"/>
</dbReference>
<name>A0A370DT15_9GAMM</name>
<evidence type="ECO:0000313" key="2">
    <source>
        <dbReference type="Proteomes" id="UP000254771"/>
    </source>
</evidence>
<keyword evidence="2" id="KW-1185">Reference proteome</keyword>
<evidence type="ECO:0000313" key="1">
    <source>
        <dbReference type="EMBL" id="RDH88378.1"/>
    </source>
</evidence>
<sequence>MELAALAYTAEETPVHPMDLAPVDKIRYYEHEITRLTPALTPLERNLIETYRYLLRECREQLNLS</sequence>
<gene>
    <name evidence="1" type="ORF">DIZ78_00080</name>
</gene>
<reference evidence="1 2" key="1">
    <citation type="journal article" date="2018" name="ISME J.">
        <title>Endosymbiont genomes yield clues of tubeworm success.</title>
        <authorList>
            <person name="Li Y."/>
            <person name="Liles M.R."/>
            <person name="Halanych K.M."/>
        </authorList>
    </citation>
    <scope>NUCLEOTIDE SEQUENCE [LARGE SCALE GENOMIC DNA]</scope>
    <source>
        <strain evidence="1">A1462</strain>
    </source>
</reference>
<accession>A0A370DT15</accession>